<evidence type="ECO:0000313" key="3">
    <source>
        <dbReference type="Proteomes" id="UP000654075"/>
    </source>
</evidence>
<protein>
    <submittedName>
        <fullName evidence="2">Uncharacterized protein</fullName>
    </submittedName>
</protein>
<feature type="region of interest" description="Disordered" evidence="1">
    <location>
        <begin position="345"/>
        <end position="467"/>
    </location>
</feature>
<evidence type="ECO:0000313" key="2">
    <source>
        <dbReference type="EMBL" id="CAE8620595.1"/>
    </source>
</evidence>
<dbReference type="Proteomes" id="UP000654075">
    <property type="component" value="Unassembled WGS sequence"/>
</dbReference>
<feature type="compositionally biased region" description="Low complexity" evidence="1">
    <location>
        <begin position="169"/>
        <end position="188"/>
    </location>
</feature>
<keyword evidence="3" id="KW-1185">Reference proteome</keyword>
<feature type="compositionally biased region" description="Pro residues" evidence="1">
    <location>
        <begin position="453"/>
        <end position="467"/>
    </location>
</feature>
<reference evidence="2" key="1">
    <citation type="submission" date="2021-02" db="EMBL/GenBank/DDBJ databases">
        <authorList>
            <person name="Dougan E. K."/>
            <person name="Rhodes N."/>
            <person name="Thang M."/>
            <person name="Chan C."/>
        </authorList>
    </citation>
    <scope>NUCLEOTIDE SEQUENCE</scope>
</reference>
<gene>
    <name evidence="2" type="ORF">PGLA1383_LOCUS38148</name>
</gene>
<name>A0A813G6U0_POLGL</name>
<feature type="compositionally biased region" description="Low complexity" evidence="1">
    <location>
        <begin position="26"/>
        <end position="98"/>
    </location>
</feature>
<dbReference type="AlphaFoldDB" id="A0A813G6U0"/>
<dbReference type="EMBL" id="CAJNNV010027519">
    <property type="protein sequence ID" value="CAE8620595.1"/>
    <property type="molecule type" value="Genomic_DNA"/>
</dbReference>
<sequence>ETSHGKVAPRTGTQQSDGNGYANAVGNPASNVGSGAASSGDWSSPQQQVQQQIQQVQAQMQQLQVQHQQMMDFHQTQQMQQMQQLMSQSTQGNQQPQQQHERRRRPLGRRSDQQPPQPQPQQQQQPQPLQQPCERQDSQQSYLPQQGAVQNMQVFQQPQPLLHAGSNPSSLSRQKDLQQQQQRMLQELQAREDGRERSRQLLVNEPQDWRGQHSQAPSSSSGDPRQMFYLQQSQMDSWQKPVFAAMASHEPFQGQQAFGHVSAPMGETMSMNSGGRTAGGFVGSHQQAAACLPVGPYMMMSMEAWTRVKEPPPGLNYNLIGGGAPKGLWLLVDCHGLYSSYLRSSPVQGSTAGVDEGGPPRRFQPLGHAHVANPRVRESQGAQRPQGQGAGFGGAVPPPAIFAAVPPPESQRGPPSQGSGSVAPPPSSGGACAGGLLPPPPPPPGFAGGAADPLPPWKSAPAAPPPR</sequence>
<feature type="region of interest" description="Disordered" evidence="1">
    <location>
        <begin position="160"/>
        <end position="225"/>
    </location>
</feature>
<feature type="non-terminal residue" evidence="2">
    <location>
        <position position="467"/>
    </location>
</feature>
<accession>A0A813G6U0</accession>
<feature type="compositionally biased region" description="Low complexity" evidence="1">
    <location>
        <begin position="120"/>
        <end position="132"/>
    </location>
</feature>
<evidence type="ECO:0000256" key="1">
    <source>
        <dbReference type="SAM" id="MobiDB-lite"/>
    </source>
</evidence>
<feature type="compositionally biased region" description="Low complexity" evidence="1">
    <location>
        <begin position="410"/>
        <end position="436"/>
    </location>
</feature>
<organism evidence="2 3">
    <name type="scientific">Polarella glacialis</name>
    <name type="common">Dinoflagellate</name>
    <dbReference type="NCBI Taxonomy" id="89957"/>
    <lineage>
        <taxon>Eukaryota</taxon>
        <taxon>Sar</taxon>
        <taxon>Alveolata</taxon>
        <taxon>Dinophyceae</taxon>
        <taxon>Suessiales</taxon>
        <taxon>Suessiaceae</taxon>
        <taxon>Polarella</taxon>
    </lineage>
</organism>
<feature type="compositionally biased region" description="Polar residues" evidence="1">
    <location>
        <begin position="212"/>
        <end position="225"/>
    </location>
</feature>
<feature type="region of interest" description="Disordered" evidence="1">
    <location>
        <begin position="1"/>
        <end position="145"/>
    </location>
</feature>
<proteinExistence type="predicted"/>
<comment type="caution">
    <text evidence="2">The sequence shown here is derived from an EMBL/GenBank/DDBJ whole genome shotgun (WGS) entry which is preliminary data.</text>
</comment>
<feature type="compositionally biased region" description="Pro residues" evidence="1">
    <location>
        <begin position="396"/>
        <end position="409"/>
    </location>
</feature>
<feature type="compositionally biased region" description="Basic and acidic residues" evidence="1">
    <location>
        <begin position="189"/>
        <end position="199"/>
    </location>
</feature>